<evidence type="ECO:0000256" key="9">
    <source>
        <dbReference type="SAM" id="SignalP"/>
    </source>
</evidence>
<feature type="chain" id="PRO_5041933262" description="glucan endo-1,3-beta-D-glucosidase" evidence="9">
    <location>
        <begin position="25"/>
        <end position="95"/>
    </location>
</feature>
<comment type="caution">
    <text evidence="10">The sequence shown here is derived from an EMBL/GenBank/DDBJ whole genome shotgun (WGS) entry which is preliminary data.</text>
</comment>
<evidence type="ECO:0000256" key="7">
    <source>
        <dbReference type="ARBA" id="ARBA00033417"/>
    </source>
</evidence>
<gene>
    <name evidence="10" type="ORF">QN277_029476</name>
</gene>
<dbReference type="Proteomes" id="UP001293593">
    <property type="component" value="Unassembled WGS sequence"/>
</dbReference>
<dbReference type="GO" id="GO:0005975">
    <property type="term" value="P:carbohydrate metabolic process"/>
    <property type="evidence" value="ECO:0007669"/>
    <property type="project" value="InterPro"/>
</dbReference>
<keyword evidence="9" id="KW-0732">Signal</keyword>
<keyword evidence="5" id="KW-0326">Glycosidase</keyword>
<dbReference type="EMBL" id="JAWXYG010000009">
    <property type="protein sequence ID" value="KAK4264149.1"/>
    <property type="molecule type" value="Genomic_DNA"/>
</dbReference>
<dbReference type="SUPFAM" id="SSF51445">
    <property type="entry name" value="(Trans)glycosidases"/>
    <property type="match status" value="1"/>
</dbReference>
<dbReference type="AlphaFoldDB" id="A0AAE1J9N0"/>
<evidence type="ECO:0000256" key="2">
    <source>
        <dbReference type="ARBA" id="ARBA00008773"/>
    </source>
</evidence>
<dbReference type="Gene3D" id="3.20.20.80">
    <property type="entry name" value="Glycosidases"/>
    <property type="match status" value="1"/>
</dbReference>
<keyword evidence="11" id="KW-1185">Reference proteome</keyword>
<name>A0AAE1J9N0_9FABA</name>
<dbReference type="InterPro" id="IPR000490">
    <property type="entry name" value="Glyco_hydro_17"/>
</dbReference>
<dbReference type="Pfam" id="PF00332">
    <property type="entry name" value="Glyco_hydro_17"/>
    <property type="match status" value="1"/>
</dbReference>
<keyword evidence="4" id="KW-0378">Hydrolase</keyword>
<accession>A0AAE1J9N0</accession>
<evidence type="ECO:0000256" key="3">
    <source>
        <dbReference type="ARBA" id="ARBA00012780"/>
    </source>
</evidence>
<dbReference type="GO" id="GO:0042973">
    <property type="term" value="F:glucan endo-1,3-beta-D-glucosidase activity"/>
    <property type="evidence" value="ECO:0007669"/>
    <property type="project" value="UniProtKB-EC"/>
</dbReference>
<dbReference type="PANTHER" id="PTHR32227">
    <property type="entry name" value="GLUCAN ENDO-1,3-BETA-GLUCOSIDASE BG1-RELATED-RELATED"/>
    <property type="match status" value="1"/>
</dbReference>
<dbReference type="InterPro" id="IPR017853">
    <property type="entry name" value="GH"/>
</dbReference>
<evidence type="ECO:0000256" key="5">
    <source>
        <dbReference type="ARBA" id="ARBA00023295"/>
    </source>
</evidence>
<evidence type="ECO:0000256" key="8">
    <source>
        <dbReference type="RuleBase" id="RU004335"/>
    </source>
</evidence>
<evidence type="ECO:0000256" key="4">
    <source>
        <dbReference type="ARBA" id="ARBA00022801"/>
    </source>
</evidence>
<comment type="catalytic activity">
    <reaction evidence="1">
        <text>Hydrolysis of (1-&gt;3)-beta-D-glucosidic linkages in (1-&gt;3)-beta-D-glucans.</text>
        <dbReference type="EC" id="3.2.1.39"/>
    </reaction>
</comment>
<comment type="similarity">
    <text evidence="2 8">Belongs to the glycosyl hydrolase 17 family.</text>
</comment>
<dbReference type="InterPro" id="IPR044965">
    <property type="entry name" value="Glyco_hydro_17_plant"/>
</dbReference>
<evidence type="ECO:0000256" key="1">
    <source>
        <dbReference type="ARBA" id="ARBA00000382"/>
    </source>
</evidence>
<organism evidence="10 11">
    <name type="scientific">Acacia crassicarpa</name>
    <name type="common">northern wattle</name>
    <dbReference type="NCBI Taxonomy" id="499986"/>
    <lineage>
        <taxon>Eukaryota</taxon>
        <taxon>Viridiplantae</taxon>
        <taxon>Streptophyta</taxon>
        <taxon>Embryophyta</taxon>
        <taxon>Tracheophyta</taxon>
        <taxon>Spermatophyta</taxon>
        <taxon>Magnoliopsida</taxon>
        <taxon>eudicotyledons</taxon>
        <taxon>Gunneridae</taxon>
        <taxon>Pentapetalae</taxon>
        <taxon>rosids</taxon>
        <taxon>fabids</taxon>
        <taxon>Fabales</taxon>
        <taxon>Fabaceae</taxon>
        <taxon>Caesalpinioideae</taxon>
        <taxon>mimosoid clade</taxon>
        <taxon>Acacieae</taxon>
        <taxon>Acacia</taxon>
    </lineage>
</organism>
<evidence type="ECO:0000313" key="11">
    <source>
        <dbReference type="Proteomes" id="UP001293593"/>
    </source>
</evidence>
<reference evidence="10" key="1">
    <citation type="submission" date="2023-10" db="EMBL/GenBank/DDBJ databases">
        <title>Chromosome-level genome of the transformable northern wattle, Acacia crassicarpa.</title>
        <authorList>
            <person name="Massaro I."/>
            <person name="Sinha N.R."/>
            <person name="Poethig S."/>
            <person name="Leichty A.R."/>
        </authorList>
    </citation>
    <scope>NUCLEOTIDE SEQUENCE</scope>
    <source>
        <strain evidence="10">Acra3RX</strain>
        <tissue evidence="10">Leaf</tissue>
    </source>
</reference>
<sequence length="95" mass="10139">MATSSLILVAFFIFLLHLATFVSSIDVNYDTLGDNLPLPQAVVNFLKTKTTIDSVKIFDVSPQILQALAKSGISVTITAPNGDISALTNLDSGRQ</sequence>
<proteinExistence type="inferred from homology"/>
<evidence type="ECO:0000313" key="10">
    <source>
        <dbReference type="EMBL" id="KAK4264149.1"/>
    </source>
</evidence>
<protein>
    <recommendedName>
        <fullName evidence="3">glucan endo-1,3-beta-D-glucosidase</fullName>
        <ecNumber evidence="3">3.2.1.39</ecNumber>
    </recommendedName>
    <alternativeName>
        <fullName evidence="6">(1-&gt;3)-beta-glucan endohydrolase</fullName>
    </alternativeName>
    <alternativeName>
        <fullName evidence="7">Beta-1,3-endoglucanase</fullName>
    </alternativeName>
</protein>
<dbReference type="EC" id="3.2.1.39" evidence="3"/>
<evidence type="ECO:0000256" key="6">
    <source>
        <dbReference type="ARBA" id="ARBA00033335"/>
    </source>
</evidence>
<feature type="signal peptide" evidence="9">
    <location>
        <begin position="1"/>
        <end position="24"/>
    </location>
</feature>